<dbReference type="InterPro" id="IPR002885">
    <property type="entry name" value="PPR_rpt"/>
</dbReference>
<dbReference type="InterPro" id="IPR052308">
    <property type="entry name" value="PPR_domain-containing"/>
</dbReference>
<dbReference type="GeneID" id="104716062"/>
<dbReference type="Proteomes" id="UP000694864">
    <property type="component" value="Chromosome 9"/>
</dbReference>
<evidence type="ECO:0000256" key="1">
    <source>
        <dbReference type="ARBA" id="ARBA00022737"/>
    </source>
</evidence>
<keyword evidence="3" id="KW-1185">Reference proteome</keyword>
<keyword evidence="1" id="KW-0677">Repeat</keyword>
<dbReference type="RefSeq" id="XP_010431710.1">
    <property type="nucleotide sequence ID" value="XM_010433408.1"/>
</dbReference>
<dbReference type="NCBIfam" id="TIGR00756">
    <property type="entry name" value="PPR"/>
    <property type="match status" value="2"/>
</dbReference>
<gene>
    <name evidence="4" type="primary">LOC104716062</name>
</gene>
<name>A0ABM0TUL2_CAMSA</name>
<dbReference type="PROSITE" id="PS51375">
    <property type="entry name" value="PPR"/>
    <property type="match status" value="1"/>
</dbReference>
<sequence>MSLLGRIKAQNLRPSKGFICFMRRQITSSTVTYPLGRRDPYTLPLELTQKLEDPLDVSLDTRPISLHYRVAANLELSALDNAAKISRYAALDRFRCSHTTDTCNSIIYAMCLAKRYEDAIALFHYFFNKSNILPNTFSFDLIIKIHCDEGHVDDALQLYHHYNAFLAPESNTSTLLAQALVDAGRINEALVLARSADVDWRVYNVLVRGFLNLGNYQWAHKLFEEDKASTCDEEGITFVASTLLDYCLEQGNKVAMLYCPRKIELLSGNKVLEVFLKHGQTSLARQYFRIMLDKSIFDSETINIVVNEYFKNSEFGEAMETFKRVPPEIRRDSYSNIITRLCERGMASEAEPLLAEMSSPDIATFRAMIDGYVRVGRVDDAIRIFNKMVAASLRKLAIHHAF</sequence>
<dbReference type="Gene3D" id="1.25.40.10">
    <property type="entry name" value="Tetratricopeptide repeat domain"/>
    <property type="match status" value="4"/>
</dbReference>
<dbReference type="Pfam" id="PF12854">
    <property type="entry name" value="PPR_1"/>
    <property type="match status" value="1"/>
</dbReference>
<evidence type="ECO:0000313" key="3">
    <source>
        <dbReference type="Proteomes" id="UP000694864"/>
    </source>
</evidence>
<protein>
    <submittedName>
        <fullName evidence="4">Pentatricopeptide repeat-containing protein At3g60960, mitochondrial-like</fullName>
    </submittedName>
</protein>
<proteinExistence type="predicted"/>
<dbReference type="PANTHER" id="PTHR47937:SF3">
    <property type="entry name" value="PENTACOTRIPEPTIDE-REPEAT REGION OF PRORP DOMAIN-CONTAINING PROTEIN"/>
    <property type="match status" value="1"/>
</dbReference>
<organism evidence="3 4">
    <name type="scientific">Camelina sativa</name>
    <name type="common">False flax</name>
    <name type="synonym">Myagrum sativum</name>
    <dbReference type="NCBI Taxonomy" id="90675"/>
    <lineage>
        <taxon>Eukaryota</taxon>
        <taxon>Viridiplantae</taxon>
        <taxon>Streptophyta</taxon>
        <taxon>Embryophyta</taxon>
        <taxon>Tracheophyta</taxon>
        <taxon>Spermatophyta</taxon>
        <taxon>Magnoliopsida</taxon>
        <taxon>eudicotyledons</taxon>
        <taxon>Gunneridae</taxon>
        <taxon>Pentapetalae</taxon>
        <taxon>rosids</taxon>
        <taxon>malvids</taxon>
        <taxon>Brassicales</taxon>
        <taxon>Brassicaceae</taxon>
        <taxon>Camelineae</taxon>
        <taxon>Camelina</taxon>
    </lineage>
</organism>
<accession>A0ABM0TUL2</accession>
<dbReference type="Pfam" id="PF01535">
    <property type="entry name" value="PPR"/>
    <property type="match status" value="2"/>
</dbReference>
<evidence type="ECO:0000256" key="2">
    <source>
        <dbReference type="PROSITE-ProRule" id="PRU00708"/>
    </source>
</evidence>
<reference evidence="3" key="1">
    <citation type="journal article" date="2014" name="Nat. Commun.">
        <title>The emerging biofuel crop Camelina sativa retains a highly undifferentiated hexaploid genome structure.</title>
        <authorList>
            <person name="Kagale S."/>
            <person name="Koh C."/>
            <person name="Nixon J."/>
            <person name="Bollina V."/>
            <person name="Clarke W.E."/>
            <person name="Tuteja R."/>
            <person name="Spillane C."/>
            <person name="Robinson S.J."/>
            <person name="Links M.G."/>
            <person name="Clarke C."/>
            <person name="Higgins E.E."/>
            <person name="Huebert T."/>
            <person name="Sharpe A.G."/>
            <person name="Parkin I.A."/>
        </authorList>
    </citation>
    <scope>NUCLEOTIDE SEQUENCE [LARGE SCALE GENOMIC DNA]</scope>
    <source>
        <strain evidence="3">cv. DH55</strain>
    </source>
</reference>
<dbReference type="PANTHER" id="PTHR47937">
    <property type="entry name" value="PLASTID TRANSCRIPTIONALLY ACTIVE CHROMOSOME 2-LIKE PROTEIN"/>
    <property type="match status" value="1"/>
</dbReference>
<dbReference type="InterPro" id="IPR011990">
    <property type="entry name" value="TPR-like_helical_dom_sf"/>
</dbReference>
<reference evidence="4" key="2">
    <citation type="submission" date="2025-08" db="UniProtKB">
        <authorList>
            <consortium name="RefSeq"/>
        </authorList>
    </citation>
    <scope>IDENTIFICATION</scope>
    <source>
        <tissue evidence="4">Leaf</tissue>
    </source>
</reference>
<evidence type="ECO:0000313" key="4">
    <source>
        <dbReference type="RefSeq" id="XP_010431710.1"/>
    </source>
</evidence>
<feature type="repeat" description="PPR" evidence="2">
    <location>
        <begin position="361"/>
        <end position="395"/>
    </location>
</feature>